<protein>
    <submittedName>
        <fullName evidence="4">TRPM8 channel-associated factor 3</fullName>
    </submittedName>
</protein>
<dbReference type="OrthoDB" id="10260387at2759"/>
<dbReference type="InterPro" id="IPR051244">
    <property type="entry name" value="TCAF"/>
</dbReference>
<comment type="similarity">
    <text evidence="1">Belongs to the TCAF family.</text>
</comment>
<evidence type="ECO:0000259" key="3">
    <source>
        <dbReference type="PROSITE" id="PS51723"/>
    </source>
</evidence>
<dbReference type="Pfam" id="PF13402">
    <property type="entry name" value="Peptidase_M60"/>
    <property type="match status" value="1"/>
</dbReference>
<organism evidence="4 5">
    <name type="scientific">Folsomia candida</name>
    <name type="common">Springtail</name>
    <dbReference type="NCBI Taxonomy" id="158441"/>
    <lineage>
        <taxon>Eukaryota</taxon>
        <taxon>Metazoa</taxon>
        <taxon>Ecdysozoa</taxon>
        <taxon>Arthropoda</taxon>
        <taxon>Hexapoda</taxon>
        <taxon>Collembola</taxon>
        <taxon>Entomobryomorpha</taxon>
        <taxon>Isotomoidea</taxon>
        <taxon>Isotomidae</taxon>
        <taxon>Proisotominae</taxon>
        <taxon>Folsomia</taxon>
    </lineage>
</organism>
<dbReference type="PROSITE" id="PS51723">
    <property type="entry name" value="PEPTIDASE_M60"/>
    <property type="match status" value="1"/>
</dbReference>
<name>A0A226ECD7_FOLCA</name>
<dbReference type="Gene3D" id="1.10.390.30">
    <property type="entry name" value="Peptidase M60, enhancin-like domain 3"/>
    <property type="match status" value="1"/>
</dbReference>
<proteinExistence type="inferred from homology"/>
<feature type="signal peptide" evidence="2">
    <location>
        <begin position="1"/>
        <end position="16"/>
    </location>
</feature>
<sequence>MLLVLVLSVFLRLGVASDADLQLILDGVNEIYCNGCVPGVMVVFGNNSFPIVSGTDNGQMFPIAAASRYGAGRVITASHDSLLSVRPGLVDSDRFLINSINWACNWTSSDVTGRKAAVLEGYSGAPNLNNFLNNYTQYDSQILPFSSLSNLAVLKQFNVLIMQNMWQYTLEDNLVDIIKQYVSEGGSLVTAMTSWIADVNWDFYGNRLTRDAGMIWLSQYAFATSPNGNLNTSTAWLVDTHSDLVIQNILTILTNPEVEFPGSYNQQGGIIKNTIQHLPHDRIGELAALKNAISNLTAIIPSKENPVAWTPYNKFQVDTEFSMWAYVFDAQEVTAHPSSAIFPGAVNSTVRVQTVAEISIPYRQFRTGLKLHGEDGPWGKFEKPEPNLQAVEGYSSHWYSTGSYAPPGTLVTVGLSATSNISAFTVRIGCHRDDLSDKTEWVRYPMIVIVKRIAGASTTISSPFGGLIYISNVVSDEAIQILNVTVTGGVVSPSFFKGTTSVQEWRDTIRYFGAPWSEFVGERVVLSVPADVARTVEDPFELLVFWDDVINSISDFAGVVRSENYQRFVFDADIGGGYMHSGFPIMALLGSAGNSVNLTIMRQNVGDNWGFFHELGHNHQWNEWTFEGGTEVTCNIFSMYVMNQFLGHPMPDTRPHILLPENLRRYITQYISDGINYPNFQRDYDRGLIFYYQLERIFGWAAYKEVFQRYRDLPGDELPRNDDEKRDTWLIIFSTVVQRNIAELMKSWGIPVSAAAEDQVAHLPDSGFTIYSLLE</sequence>
<dbReference type="InterPro" id="IPR042279">
    <property type="entry name" value="Pep_M60_3"/>
</dbReference>
<dbReference type="InterPro" id="IPR029062">
    <property type="entry name" value="Class_I_gatase-like"/>
</dbReference>
<reference evidence="4 5" key="1">
    <citation type="submission" date="2015-12" db="EMBL/GenBank/DDBJ databases">
        <title>The genome of Folsomia candida.</title>
        <authorList>
            <person name="Faddeeva A."/>
            <person name="Derks M.F."/>
            <person name="Anvar Y."/>
            <person name="Smit S."/>
            <person name="Van Straalen N."/>
            <person name="Roelofs D."/>
        </authorList>
    </citation>
    <scope>NUCLEOTIDE SEQUENCE [LARGE SCALE GENOMIC DNA]</scope>
    <source>
        <strain evidence="4 5">VU population</strain>
        <tissue evidence="4">Whole body</tissue>
    </source>
</reference>
<gene>
    <name evidence="4" type="ORF">Fcan01_11525</name>
</gene>
<evidence type="ECO:0000256" key="2">
    <source>
        <dbReference type="SAM" id="SignalP"/>
    </source>
</evidence>
<accession>A0A226ECD7</accession>
<dbReference type="SMART" id="SM01276">
    <property type="entry name" value="M60-like"/>
    <property type="match status" value="1"/>
</dbReference>
<dbReference type="InterPro" id="IPR031161">
    <property type="entry name" value="Peptidase_M60_dom"/>
</dbReference>
<comment type="caution">
    <text evidence="4">The sequence shown here is derived from an EMBL/GenBank/DDBJ whole genome shotgun (WGS) entry which is preliminary data.</text>
</comment>
<dbReference type="AlphaFoldDB" id="A0A226ECD7"/>
<feature type="domain" description="Peptidase M60" evidence="3">
    <location>
        <begin position="396"/>
        <end position="699"/>
    </location>
</feature>
<feature type="chain" id="PRO_5012601386" evidence="2">
    <location>
        <begin position="17"/>
        <end position="775"/>
    </location>
</feature>
<dbReference type="OMA" id="YNARAIF"/>
<evidence type="ECO:0000313" key="4">
    <source>
        <dbReference type="EMBL" id="OXA55110.1"/>
    </source>
</evidence>
<dbReference type="Pfam" id="PF17291">
    <property type="entry name" value="M60-like_N"/>
    <property type="match status" value="1"/>
</dbReference>
<keyword evidence="5" id="KW-1185">Reference proteome</keyword>
<evidence type="ECO:0000313" key="5">
    <source>
        <dbReference type="Proteomes" id="UP000198287"/>
    </source>
</evidence>
<dbReference type="EMBL" id="LNIX01000005">
    <property type="protein sequence ID" value="OXA55110.1"/>
    <property type="molecule type" value="Genomic_DNA"/>
</dbReference>
<keyword evidence="2" id="KW-0732">Signal</keyword>
<dbReference type="Gene3D" id="3.40.390.80">
    <property type="entry name" value="Peptidase M60, enhancin-like domain 2"/>
    <property type="match status" value="1"/>
</dbReference>
<dbReference type="PANTHER" id="PTHR15730">
    <property type="entry name" value="EXPERIMENTAL AUTOIMMUNE PROSTATITIS ANTIGEN 2-RELATED"/>
    <property type="match status" value="1"/>
</dbReference>
<dbReference type="SUPFAM" id="SSF52317">
    <property type="entry name" value="Class I glutamine amidotransferase-like"/>
    <property type="match status" value="1"/>
</dbReference>
<dbReference type="InterPro" id="IPR035423">
    <property type="entry name" value="M60-like_N"/>
</dbReference>
<dbReference type="Gene3D" id="2.60.120.1250">
    <property type="entry name" value="Peptidase M60, enhancin-like domain 1"/>
    <property type="match status" value="1"/>
</dbReference>
<dbReference type="Proteomes" id="UP000198287">
    <property type="component" value="Unassembled WGS sequence"/>
</dbReference>
<evidence type="ECO:0000256" key="1">
    <source>
        <dbReference type="ARBA" id="ARBA00009770"/>
    </source>
</evidence>
<dbReference type="PANTHER" id="PTHR15730:SF5">
    <property type="entry name" value="SI:CH211-210B2.2-RELATED"/>
    <property type="match status" value="1"/>
</dbReference>